<dbReference type="AlphaFoldDB" id="A0A2A6BCZ7"/>
<evidence type="ECO:0000313" key="1">
    <source>
        <dbReference type="EnsemblMetazoa" id="PPA38902.1"/>
    </source>
</evidence>
<dbReference type="EnsemblMetazoa" id="PPA38902.1">
    <property type="protein sequence ID" value="PPA38902.1"/>
    <property type="gene ID" value="WBGene00277271"/>
</dbReference>
<proteinExistence type="predicted"/>
<gene>
    <name evidence="1" type="primary">WBGene00277271</name>
</gene>
<protein>
    <submittedName>
        <fullName evidence="1">Uncharacterized protein</fullName>
    </submittedName>
</protein>
<evidence type="ECO:0000313" key="2">
    <source>
        <dbReference type="Proteomes" id="UP000005239"/>
    </source>
</evidence>
<reference evidence="1" key="2">
    <citation type="submission" date="2022-06" db="UniProtKB">
        <authorList>
            <consortium name="EnsemblMetazoa"/>
        </authorList>
    </citation>
    <scope>IDENTIFICATION</scope>
    <source>
        <strain evidence="1">PS312</strain>
    </source>
</reference>
<accession>A0A2A6BCZ7</accession>
<name>A0A2A6BCZ7_PRIPA</name>
<keyword evidence="2" id="KW-1185">Reference proteome</keyword>
<dbReference type="Proteomes" id="UP000005239">
    <property type="component" value="Unassembled WGS sequence"/>
</dbReference>
<organism evidence="1 2">
    <name type="scientific">Pristionchus pacificus</name>
    <name type="common">Parasitic nematode worm</name>
    <dbReference type="NCBI Taxonomy" id="54126"/>
    <lineage>
        <taxon>Eukaryota</taxon>
        <taxon>Metazoa</taxon>
        <taxon>Ecdysozoa</taxon>
        <taxon>Nematoda</taxon>
        <taxon>Chromadorea</taxon>
        <taxon>Rhabditida</taxon>
        <taxon>Rhabditina</taxon>
        <taxon>Diplogasteromorpha</taxon>
        <taxon>Diplogasteroidea</taxon>
        <taxon>Neodiplogasteridae</taxon>
        <taxon>Pristionchus</taxon>
    </lineage>
</organism>
<sequence>MILIRSTPSMYSHSVLCSLVECSYQFMFPFYAALDLMCNYSHLFTSIQFQLNVIKHKRDNVQKSHPHYVNIHFPFYIYSWSRIRINRQKYSQGRSRRFFDLRLYQNLHCGVPVAMGRIKLLTELSFCFGIFTTDKWIRFNLVTFGSCKVHCGEAAMNLEQFFLISNTDSAHGEGQVLEFTD</sequence>
<accession>A0A8R1YVB1</accession>
<reference evidence="2" key="1">
    <citation type="journal article" date="2008" name="Nat. Genet.">
        <title>The Pristionchus pacificus genome provides a unique perspective on nematode lifestyle and parasitism.</title>
        <authorList>
            <person name="Dieterich C."/>
            <person name="Clifton S.W."/>
            <person name="Schuster L.N."/>
            <person name="Chinwalla A."/>
            <person name="Delehaunty K."/>
            <person name="Dinkelacker I."/>
            <person name="Fulton L."/>
            <person name="Fulton R."/>
            <person name="Godfrey J."/>
            <person name="Minx P."/>
            <person name="Mitreva M."/>
            <person name="Roeseler W."/>
            <person name="Tian H."/>
            <person name="Witte H."/>
            <person name="Yang S.P."/>
            <person name="Wilson R.K."/>
            <person name="Sommer R.J."/>
        </authorList>
    </citation>
    <scope>NUCLEOTIDE SEQUENCE [LARGE SCALE GENOMIC DNA]</scope>
    <source>
        <strain evidence="2">PS312</strain>
    </source>
</reference>